<gene>
    <name evidence="1" type="ORF">GCM10009802_02250</name>
</gene>
<evidence type="ECO:0008006" key="3">
    <source>
        <dbReference type="Google" id="ProtNLM"/>
    </source>
</evidence>
<keyword evidence="2" id="KW-1185">Reference proteome</keyword>
<comment type="caution">
    <text evidence="1">The sequence shown here is derived from an EMBL/GenBank/DDBJ whole genome shotgun (WGS) entry which is preliminary data.</text>
</comment>
<organism evidence="1 2">
    <name type="scientific">Streptomyces synnematoformans</name>
    <dbReference type="NCBI Taxonomy" id="415721"/>
    <lineage>
        <taxon>Bacteria</taxon>
        <taxon>Bacillati</taxon>
        <taxon>Actinomycetota</taxon>
        <taxon>Actinomycetes</taxon>
        <taxon>Kitasatosporales</taxon>
        <taxon>Streptomycetaceae</taxon>
        <taxon>Streptomyces</taxon>
    </lineage>
</organism>
<evidence type="ECO:0000313" key="1">
    <source>
        <dbReference type="EMBL" id="GAA2107298.1"/>
    </source>
</evidence>
<protein>
    <recommendedName>
        <fullName evidence="3">Nucleotide exchange factor GrpE</fullName>
    </recommendedName>
</protein>
<dbReference type="EMBL" id="BAAAPF010000002">
    <property type="protein sequence ID" value="GAA2107298.1"/>
    <property type="molecule type" value="Genomic_DNA"/>
</dbReference>
<proteinExistence type="predicted"/>
<evidence type="ECO:0000313" key="2">
    <source>
        <dbReference type="Proteomes" id="UP001500443"/>
    </source>
</evidence>
<accession>A0ABN2XBX5</accession>
<reference evidence="1 2" key="1">
    <citation type="journal article" date="2019" name="Int. J. Syst. Evol. Microbiol.">
        <title>The Global Catalogue of Microorganisms (GCM) 10K type strain sequencing project: providing services to taxonomists for standard genome sequencing and annotation.</title>
        <authorList>
            <consortium name="The Broad Institute Genomics Platform"/>
            <consortium name="The Broad Institute Genome Sequencing Center for Infectious Disease"/>
            <person name="Wu L."/>
            <person name="Ma J."/>
        </authorList>
    </citation>
    <scope>NUCLEOTIDE SEQUENCE [LARGE SCALE GENOMIC DNA]</scope>
    <source>
        <strain evidence="1 2">JCM 15481</strain>
    </source>
</reference>
<name>A0ABN2XBX5_9ACTN</name>
<dbReference type="Proteomes" id="UP001500443">
    <property type="component" value="Unassembled WGS sequence"/>
</dbReference>
<sequence>MELERQLQECRLALAERDQSVRRLRADLDRARDASGDEAVRQGHARVEELVEAMGAALVQLATQAQLHRNGTVEVRADDVVAVGARLMRSLSAAGVDTLGTLDEEVAFDPGRHDPLSMSSAPEAGARVRIRVVGLRYRDRVLRRAGVEPVVADRES</sequence>